<dbReference type="GO" id="GO:0000160">
    <property type="term" value="P:phosphorelay signal transduction system"/>
    <property type="evidence" value="ECO:0007669"/>
    <property type="project" value="InterPro"/>
</dbReference>
<name>A0A1Y5FAJ7_9BACT</name>
<organism evidence="4 5">
    <name type="scientific">Halobacteriovorax marinus</name>
    <dbReference type="NCBI Taxonomy" id="97084"/>
    <lineage>
        <taxon>Bacteria</taxon>
        <taxon>Pseudomonadati</taxon>
        <taxon>Bdellovibrionota</taxon>
        <taxon>Bacteriovoracia</taxon>
        <taxon>Bacteriovoracales</taxon>
        <taxon>Halobacteriovoraceae</taxon>
        <taxon>Halobacteriovorax</taxon>
    </lineage>
</organism>
<dbReference type="InterPro" id="IPR050595">
    <property type="entry name" value="Bact_response_regulator"/>
</dbReference>
<gene>
    <name evidence="4" type="ORF">A9Q84_15965</name>
</gene>
<feature type="modified residue" description="4-aspartylphosphate" evidence="2">
    <location>
        <position position="202"/>
    </location>
</feature>
<evidence type="ECO:0000313" key="4">
    <source>
        <dbReference type="EMBL" id="OUR95332.1"/>
    </source>
</evidence>
<reference evidence="5" key="1">
    <citation type="journal article" date="2017" name="Proc. Natl. Acad. Sci. U.S.A.">
        <title>Simulation of Deepwater Horizon oil plume reveals substrate specialization within a complex community of hydrocarbon-degraders.</title>
        <authorList>
            <person name="Hu P."/>
            <person name="Dubinsky E.A."/>
            <person name="Probst A.J."/>
            <person name="Wang J."/>
            <person name="Sieber C.M.K."/>
            <person name="Tom L.M."/>
            <person name="Gardinali P."/>
            <person name="Banfield J.F."/>
            <person name="Atlas R.M."/>
            <person name="Andersen G.L."/>
        </authorList>
    </citation>
    <scope>NUCLEOTIDE SEQUENCE [LARGE SCALE GENOMIC DNA]</scope>
</reference>
<comment type="caution">
    <text evidence="4">The sequence shown here is derived from an EMBL/GenBank/DDBJ whole genome shotgun (WGS) entry which is preliminary data.</text>
</comment>
<dbReference type="Gene3D" id="3.40.50.2300">
    <property type="match status" value="1"/>
</dbReference>
<evidence type="ECO:0000256" key="2">
    <source>
        <dbReference type="PROSITE-ProRule" id="PRU00169"/>
    </source>
</evidence>
<evidence type="ECO:0000313" key="5">
    <source>
        <dbReference type="Proteomes" id="UP000196531"/>
    </source>
</evidence>
<dbReference type="InterPro" id="IPR011006">
    <property type="entry name" value="CheY-like_superfamily"/>
</dbReference>
<proteinExistence type="predicted"/>
<dbReference type="PROSITE" id="PS50110">
    <property type="entry name" value="RESPONSE_REGULATORY"/>
    <property type="match status" value="1"/>
</dbReference>
<sequence>MNTGNKMDTDKFVLSMGTESFLTTIKETLDYAIEFKLVTAISFSHAVFKLRNQSFVAVIIEDKENRFDALKMYKFMNDKYEKIPPSMIVSYGDLKNKHLISNEKCKLEFIELPQGEDLQELHIHEKILPFVQRSMELQLDISHLLKNQRVLVVDDSKINRLFLKDFILNHTTHKTIKIDEAKDGFQALQMIKENKYDLVLLDYIMPKLEGNEILLIIRNTFSKKQLPVIVISSQDKLDIVKELINYGVNDYITRPINLNALLKKITQVLK</sequence>
<dbReference type="AlphaFoldDB" id="A0A1Y5FAJ7"/>
<dbReference type="Proteomes" id="UP000196531">
    <property type="component" value="Unassembled WGS sequence"/>
</dbReference>
<dbReference type="PANTHER" id="PTHR44591:SF3">
    <property type="entry name" value="RESPONSE REGULATORY DOMAIN-CONTAINING PROTEIN"/>
    <property type="match status" value="1"/>
</dbReference>
<dbReference type="PANTHER" id="PTHR44591">
    <property type="entry name" value="STRESS RESPONSE REGULATOR PROTEIN 1"/>
    <property type="match status" value="1"/>
</dbReference>
<keyword evidence="1 2" id="KW-0597">Phosphoprotein</keyword>
<dbReference type="EMBL" id="MAAO01000008">
    <property type="protein sequence ID" value="OUR95332.1"/>
    <property type="molecule type" value="Genomic_DNA"/>
</dbReference>
<dbReference type="SUPFAM" id="SSF52172">
    <property type="entry name" value="CheY-like"/>
    <property type="match status" value="1"/>
</dbReference>
<evidence type="ECO:0000256" key="1">
    <source>
        <dbReference type="ARBA" id="ARBA00022553"/>
    </source>
</evidence>
<feature type="domain" description="Response regulatory" evidence="3">
    <location>
        <begin position="149"/>
        <end position="269"/>
    </location>
</feature>
<dbReference type="SMART" id="SM00448">
    <property type="entry name" value="REC"/>
    <property type="match status" value="1"/>
</dbReference>
<dbReference type="CDD" id="cd17546">
    <property type="entry name" value="REC_hyHK_CKI1_RcsC-like"/>
    <property type="match status" value="1"/>
</dbReference>
<evidence type="ECO:0000259" key="3">
    <source>
        <dbReference type="PROSITE" id="PS50110"/>
    </source>
</evidence>
<accession>A0A1Y5FAJ7</accession>
<dbReference type="Pfam" id="PF00072">
    <property type="entry name" value="Response_reg"/>
    <property type="match status" value="1"/>
</dbReference>
<protein>
    <recommendedName>
        <fullName evidence="3">Response regulatory domain-containing protein</fullName>
    </recommendedName>
</protein>
<dbReference type="InterPro" id="IPR001789">
    <property type="entry name" value="Sig_transdc_resp-reg_receiver"/>
</dbReference>